<dbReference type="RefSeq" id="WP_155123946.1">
    <property type="nucleotide sequence ID" value="NZ_JADOZZ010000027.1"/>
</dbReference>
<dbReference type="AlphaFoldDB" id="A0AAW6D618"/>
<dbReference type="Proteomes" id="UP001210204">
    <property type="component" value="Unassembled WGS sequence"/>
</dbReference>
<comment type="caution">
    <text evidence="1">The sequence shown here is derived from an EMBL/GenBank/DDBJ whole genome shotgun (WGS) entry which is preliminary data.</text>
</comment>
<gene>
    <name evidence="1" type="ORF">PNU26_07455</name>
</gene>
<accession>A0AAW6D618</accession>
<reference evidence="1" key="1">
    <citation type="submission" date="2023-01" db="EMBL/GenBank/DDBJ databases">
        <title>Human gut microbiome strain richness.</title>
        <authorList>
            <person name="Chen-Liaw A."/>
        </authorList>
    </citation>
    <scope>NUCLEOTIDE SEQUENCE</scope>
    <source>
        <strain evidence="1">1001095st1_G4_1001095IJ_161003</strain>
    </source>
</reference>
<protein>
    <submittedName>
        <fullName evidence="1">Uncharacterized protein</fullName>
    </submittedName>
</protein>
<organism evidence="1 2">
    <name type="scientific">Streptococcus salivarius</name>
    <dbReference type="NCBI Taxonomy" id="1304"/>
    <lineage>
        <taxon>Bacteria</taxon>
        <taxon>Bacillati</taxon>
        <taxon>Bacillota</taxon>
        <taxon>Bacilli</taxon>
        <taxon>Lactobacillales</taxon>
        <taxon>Streptococcaceae</taxon>
        <taxon>Streptococcus</taxon>
    </lineage>
</organism>
<evidence type="ECO:0000313" key="2">
    <source>
        <dbReference type="Proteomes" id="UP001210204"/>
    </source>
</evidence>
<dbReference type="EMBL" id="JAQMJT010000007">
    <property type="protein sequence ID" value="MDB8614231.1"/>
    <property type="molecule type" value="Genomic_DNA"/>
</dbReference>
<name>A0AAW6D618_STRSL</name>
<proteinExistence type="predicted"/>
<sequence>MLVFAVLFIAWFLVSIYIGGKHQEQRLYKHGFRLLEEQIAVYIKENYSGVSKVEFTDIYKYGSSGLYVYPIITDNHGNRTLLNDSINGAYGTSRGFMHLNFTPPLKVRLFI</sequence>
<evidence type="ECO:0000313" key="1">
    <source>
        <dbReference type="EMBL" id="MDB8614231.1"/>
    </source>
</evidence>